<evidence type="ECO:0000313" key="2">
    <source>
        <dbReference type="Proteomes" id="UP001438707"/>
    </source>
</evidence>
<proteinExistence type="predicted"/>
<evidence type="ECO:0000313" key="1">
    <source>
        <dbReference type="EMBL" id="KAK9819016.1"/>
    </source>
</evidence>
<dbReference type="AlphaFoldDB" id="A0AAW1QCE4"/>
<sequence>MYGLFHLPITRLVVIQTRKRPLSSSSSSSFHGPKCHSRTCSCLGPAASAGAALEGFCAAPEQFEGEGVVRLKVKKPSWTSVEGVAAHTITSGW</sequence>
<protein>
    <submittedName>
        <fullName evidence="1">Uncharacterized protein</fullName>
    </submittedName>
</protein>
<reference evidence="1 2" key="1">
    <citation type="journal article" date="2024" name="Nat. Commun.">
        <title>Phylogenomics reveals the evolutionary origins of lichenization in chlorophyte algae.</title>
        <authorList>
            <person name="Puginier C."/>
            <person name="Libourel C."/>
            <person name="Otte J."/>
            <person name="Skaloud P."/>
            <person name="Haon M."/>
            <person name="Grisel S."/>
            <person name="Petersen M."/>
            <person name="Berrin J.G."/>
            <person name="Delaux P.M."/>
            <person name="Dal Grande F."/>
            <person name="Keller J."/>
        </authorList>
    </citation>
    <scope>NUCLEOTIDE SEQUENCE [LARGE SCALE GENOMIC DNA]</scope>
    <source>
        <strain evidence="1 2">SAG 2145</strain>
    </source>
</reference>
<gene>
    <name evidence="1" type="ORF">WJX74_004312</name>
</gene>
<keyword evidence="2" id="KW-1185">Reference proteome</keyword>
<comment type="caution">
    <text evidence="1">The sequence shown here is derived from an EMBL/GenBank/DDBJ whole genome shotgun (WGS) entry which is preliminary data.</text>
</comment>
<accession>A0AAW1QCE4</accession>
<dbReference type="Proteomes" id="UP001438707">
    <property type="component" value="Unassembled WGS sequence"/>
</dbReference>
<name>A0AAW1QCE4_9CHLO</name>
<dbReference type="EMBL" id="JALJOS010000051">
    <property type="protein sequence ID" value="KAK9819016.1"/>
    <property type="molecule type" value="Genomic_DNA"/>
</dbReference>
<organism evidence="1 2">
    <name type="scientific">Apatococcus lobatus</name>
    <dbReference type="NCBI Taxonomy" id="904363"/>
    <lineage>
        <taxon>Eukaryota</taxon>
        <taxon>Viridiplantae</taxon>
        <taxon>Chlorophyta</taxon>
        <taxon>core chlorophytes</taxon>
        <taxon>Trebouxiophyceae</taxon>
        <taxon>Chlorellales</taxon>
        <taxon>Chlorellaceae</taxon>
        <taxon>Apatococcus</taxon>
    </lineage>
</organism>